<dbReference type="Proteomes" id="UP000076989">
    <property type="component" value="Unassembled WGS sequence"/>
</dbReference>
<gene>
    <name evidence="1" type="ORF">Nizo2260_3016</name>
</gene>
<name>A0AB34XYA9_LACPN</name>
<organism evidence="1 2">
    <name type="scientific">Lactiplantibacillus plantarum</name>
    <name type="common">Lactobacillus plantarum</name>
    <dbReference type="NCBI Taxonomy" id="1590"/>
    <lineage>
        <taxon>Bacteria</taxon>
        <taxon>Bacillati</taxon>
        <taxon>Bacillota</taxon>
        <taxon>Bacilli</taxon>
        <taxon>Lactobacillales</taxon>
        <taxon>Lactobacillaceae</taxon>
        <taxon>Lactiplantibacillus</taxon>
    </lineage>
</organism>
<reference evidence="1 2" key="1">
    <citation type="submission" date="2016-03" db="EMBL/GenBank/DDBJ databases">
        <title>Comparative genomics of 54 Lactobacillus plantarum strains reveals genomic uncoupling from niche constraints.</title>
        <authorList>
            <person name="Martino M.E."/>
        </authorList>
    </citation>
    <scope>NUCLEOTIDE SEQUENCE [LARGE SCALE GENOMIC DNA]</scope>
    <source>
        <strain evidence="1 2">Nizo2260</strain>
    </source>
</reference>
<protein>
    <submittedName>
        <fullName evidence="1">Uncharacterized protein</fullName>
    </submittedName>
</protein>
<evidence type="ECO:0000313" key="2">
    <source>
        <dbReference type="Proteomes" id="UP000076989"/>
    </source>
</evidence>
<accession>A0AB34XYA9</accession>
<sequence>MTKTDNNNFPYDFEENNGVVYDAVQLLDTAQDLAENFADVVNQYDRDASDTNINAVAIEALHVRKQLLTLITVSQRMLTDCYKENDRLTSKYAGSKL</sequence>
<dbReference type="AlphaFoldDB" id="A0AB34XYA9"/>
<comment type="caution">
    <text evidence="1">The sequence shown here is derived from an EMBL/GenBank/DDBJ whole genome shotgun (WGS) entry which is preliminary data.</text>
</comment>
<proteinExistence type="predicted"/>
<dbReference type="EMBL" id="LUWI01000041">
    <property type="protein sequence ID" value="KZU01292.1"/>
    <property type="molecule type" value="Genomic_DNA"/>
</dbReference>
<dbReference type="RefSeq" id="WP_058011751.1">
    <property type="nucleotide sequence ID" value="NZ_CADEAY010000021.1"/>
</dbReference>
<evidence type="ECO:0000313" key="1">
    <source>
        <dbReference type="EMBL" id="KZU01292.1"/>
    </source>
</evidence>